<dbReference type="RefSeq" id="WP_357991951.1">
    <property type="nucleotide sequence ID" value="NZ_JBEYBR010000042.1"/>
</dbReference>
<protein>
    <recommendedName>
        <fullName evidence="4">Transposase</fullName>
    </recommendedName>
</protein>
<reference evidence="2 3" key="1">
    <citation type="submission" date="2024-06" db="EMBL/GenBank/DDBJ databases">
        <title>The Natural Products Discovery Center: Release of the First 8490 Sequenced Strains for Exploring Actinobacteria Biosynthetic Diversity.</title>
        <authorList>
            <person name="Kalkreuter E."/>
            <person name="Kautsar S.A."/>
            <person name="Yang D."/>
            <person name="Bader C.D."/>
            <person name="Teijaro C.N."/>
            <person name="Fluegel L."/>
            <person name="Davis C.M."/>
            <person name="Simpson J.R."/>
            <person name="Lauterbach L."/>
            <person name="Steele A.D."/>
            <person name="Gui C."/>
            <person name="Meng S."/>
            <person name="Li G."/>
            <person name="Viehrig K."/>
            <person name="Ye F."/>
            <person name="Su P."/>
            <person name="Kiefer A.F."/>
            <person name="Nichols A."/>
            <person name="Cepeda A.J."/>
            <person name="Yan W."/>
            <person name="Fan B."/>
            <person name="Jiang Y."/>
            <person name="Adhikari A."/>
            <person name="Zheng C.-J."/>
            <person name="Schuster L."/>
            <person name="Cowan T.M."/>
            <person name="Smanski M.J."/>
            <person name="Chevrette M.G."/>
            <person name="De Carvalho L.P.S."/>
            <person name="Shen B."/>
        </authorList>
    </citation>
    <scope>NUCLEOTIDE SEQUENCE [LARGE SCALE GENOMIC DNA]</scope>
    <source>
        <strain evidence="2 3">NPDC019434</strain>
    </source>
</reference>
<accession>A0ABV2XCW5</accession>
<proteinExistence type="predicted"/>
<dbReference type="EMBL" id="JBEYBR010000042">
    <property type="protein sequence ID" value="MEU2123641.1"/>
    <property type="molecule type" value="Genomic_DNA"/>
</dbReference>
<feature type="region of interest" description="Disordered" evidence="1">
    <location>
        <begin position="118"/>
        <end position="140"/>
    </location>
</feature>
<dbReference type="Proteomes" id="UP001550535">
    <property type="component" value="Unassembled WGS sequence"/>
</dbReference>
<sequence>VEACGQRVRDHLRRPLARRPNLLRETAGNTLSEIVPLPVVVLRDACCDPGLWQLRIVVDIEQSRPGAGVWTILVVEFAWARPGNFVVDEYDCSRVGGAFADEGAFGIGSRRLQGTGELSGAVKSKQGSKADDQGEATGWE</sequence>
<evidence type="ECO:0000313" key="3">
    <source>
        <dbReference type="Proteomes" id="UP001550535"/>
    </source>
</evidence>
<organism evidence="2 3">
    <name type="scientific">Nocardia niwae</name>
    <dbReference type="NCBI Taxonomy" id="626084"/>
    <lineage>
        <taxon>Bacteria</taxon>
        <taxon>Bacillati</taxon>
        <taxon>Actinomycetota</taxon>
        <taxon>Actinomycetes</taxon>
        <taxon>Mycobacteriales</taxon>
        <taxon>Nocardiaceae</taxon>
        <taxon>Nocardia</taxon>
    </lineage>
</organism>
<feature type="non-terminal residue" evidence="2">
    <location>
        <position position="1"/>
    </location>
</feature>
<comment type="caution">
    <text evidence="2">The sequence shown here is derived from an EMBL/GenBank/DDBJ whole genome shotgun (WGS) entry which is preliminary data.</text>
</comment>
<name>A0ABV2XCW5_9NOCA</name>
<gene>
    <name evidence="2" type="ORF">ABZ507_17655</name>
</gene>
<evidence type="ECO:0000256" key="1">
    <source>
        <dbReference type="SAM" id="MobiDB-lite"/>
    </source>
</evidence>
<evidence type="ECO:0000313" key="2">
    <source>
        <dbReference type="EMBL" id="MEU2123641.1"/>
    </source>
</evidence>
<keyword evidence="3" id="KW-1185">Reference proteome</keyword>
<evidence type="ECO:0008006" key="4">
    <source>
        <dbReference type="Google" id="ProtNLM"/>
    </source>
</evidence>